<sequence length="276" mass="30813">MPRQDTNADTAARRDNLSSSCVTWSLIILPTRSRGVNSKLGALRDTSEGNELSPVTCAGRTGCLAVREADVWEKSGEIQLLGKREHLEKPTSHYNAHHVPHVWGIFPGCRGSWDSTMKLNDSWRHHCITTLHGLNQSQLRKVVVSFGLTVVYMLMARRRELSECERGMVVGARRMGHAEEKLKSLIILMFSLGMSAFRDRVSTFSRSAQDCSVVSLYCLRPMGDTLQHRSAVRPVRGFQMGRRLSQAIAVALVEGSEEIWAALTIEVLRANNGEVR</sequence>
<accession>A0ABQ9HFG9</accession>
<dbReference type="EMBL" id="JARBHB010000005">
    <property type="protein sequence ID" value="KAJ8883080.1"/>
    <property type="molecule type" value="Genomic_DNA"/>
</dbReference>
<keyword evidence="2" id="KW-1185">Reference proteome</keyword>
<evidence type="ECO:0000313" key="1">
    <source>
        <dbReference type="EMBL" id="KAJ8883080.1"/>
    </source>
</evidence>
<name>A0ABQ9HFG9_9NEOP</name>
<comment type="caution">
    <text evidence="1">The sequence shown here is derived from an EMBL/GenBank/DDBJ whole genome shotgun (WGS) entry which is preliminary data.</text>
</comment>
<organism evidence="1 2">
    <name type="scientific">Dryococelus australis</name>
    <dbReference type="NCBI Taxonomy" id="614101"/>
    <lineage>
        <taxon>Eukaryota</taxon>
        <taxon>Metazoa</taxon>
        <taxon>Ecdysozoa</taxon>
        <taxon>Arthropoda</taxon>
        <taxon>Hexapoda</taxon>
        <taxon>Insecta</taxon>
        <taxon>Pterygota</taxon>
        <taxon>Neoptera</taxon>
        <taxon>Polyneoptera</taxon>
        <taxon>Phasmatodea</taxon>
        <taxon>Verophasmatodea</taxon>
        <taxon>Anareolatae</taxon>
        <taxon>Phasmatidae</taxon>
        <taxon>Eurycanthinae</taxon>
        <taxon>Dryococelus</taxon>
    </lineage>
</organism>
<evidence type="ECO:0000313" key="2">
    <source>
        <dbReference type="Proteomes" id="UP001159363"/>
    </source>
</evidence>
<protein>
    <submittedName>
        <fullName evidence="1">Uncharacterized protein</fullName>
    </submittedName>
</protein>
<proteinExistence type="predicted"/>
<gene>
    <name evidence="1" type="ORF">PR048_014919</name>
</gene>
<reference evidence="1 2" key="1">
    <citation type="submission" date="2023-02" db="EMBL/GenBank/DDBJ databases">
        <title>LHISI_Scaffold_Assembly.</title>
        <authorList>
            <person name="Stuart O.P."/>
            <person name="Cleave R."/>
            <person name="Magrath M.J.L."/>
            <person name="Mikheyev A.S."/>
        </authorList>
    </citation>
    <scope>NUCLEOTIDE SEQUENCE [LARGE SCALE GENOMIC DNA]</scope>
    <source>
        <strain evidence="1">Daus_M_001</strain>
        <tissue evidence="1">Leg muscle</tissue>
    </source>
</reference>
<dbReference type="Proteomes" id="UP001159363">
    <property type="component" value="Chromosome 4"/>
</dbReference>